<dbReference type="EMBL" id="CAMKVN010008333">
    <property type="protein sequence ID" value="CAI2192423.1"/>
    <property type="molecule type" value="Genomic_DNA"/>
</dbReference>
<dbReference type="Proteomes" id="UP001153678">
    <property type="component" value="Unassembled WGS sequence"/>
</dbReference>
<organism evidence="3 4">
    <name type="scientific">Funneliformis geosporum</name>
    <dbReference type="NCBI Taxonomy" id="1117311"/>
    <lineage>
        <taxon>Eukaryota</taxon>
        <taxon>Fungi</taxon>
        <taxon>Fungi incertae sedis</taxon>
        <taxon>Mucoromycota</taxon>
        <taxon>Glomeromycotina</taxon>
        <taxon>Glomeromycetes</taxon>
        <taxon>Glomerales</taxon>
        <taxon>Glomeraceae</taxon>
        <taxon>Funneliformis</taxon>
    </lineage>
</organism>
<comment type="caution">
    <text evidence="3">The sequence shown here is derived from an EMBL/GenBank/DDBJ whole genome shotgun (WGS) entry which is preliminary data.</text>
</comment>
<name>A0A9W4T4B1_9GLOM</name>
<evidence type="ECO:0000313" key="3">
    <source>
        <dbReference type="EMBL" id="CAI2192423.1"/>
    </source>
</evidence>
<accession>A0A9W4T4B1</accession>
<keyword evidence="1" id="KW-0175">Coiled coil</keyword>
<feature type="region of interest" description="Disordered" evidence="2">
    <location>
        <begin position="675"/>
        <end position="729"/>
    </location>
</feature>
<dbReference type="AlphaFoldDB" id="A0A9W4T4B1"/>
<reference evidence="3" key="1">
    <citation type="submission" date="2022-08" db="EMBL/GenBank/DDBJ databases">
        <authorList>
            <person name="Kallberg Y."/>
            <person name="Tangrot J."/>
            <person name="Rosling A."/>
        </authorList>
    </citation>
    <scope>NUCLEOTIDE SEQUENCE</scope>
    <source>
        <strain evidence="3">Wild A</strain>
    </source>
</reference>
<feature type="compositionally biased region" description="Basic and acidic residues" evidence="2">
    <location>
        <begin position="497"/>
        <end position="517"/>
    </location>
</feature>
<evidence type="ECO:0000256" key="2">
    <source>
        <dbReference type="SAM" id="MobiDB-lite"/>
    </source>
</evidence>
<keyword evidence="4" id="KW-1185">Reference proteome</keyword>
<protein>
    <submittedName>
        <fullName evidence="3">13901_t:CDS:1</fullName>
    </submittedName>
</protein>
<feature type="non-terminal residue" evidence="3">
    <location>
        <position position="1"/>
    </location>
</feature>
<dbReference type="OrthoDB" id="2396289at2759"/>
<sequence>ETEYHENNFTEASLFINRHEKKLIEKGSKRDGFIYYVNMKALQEEGSYYFDGDGYFPTVPHETAHADPAVHRHPNYQPFSEVYNKIYHLTNNPYKFPKNNGSADFIPLPKRFAEIITEFKAAIQEQKDEERPETERTQAQARINEIYQEIKALIQSQITASENSFIIFTPEILATEQEKQVRVQQLIEQIQKPTGDELILEGTEAPEPYREIYLLEEEKIQFIKNLKLGLTKKTVSQFRRLNATYLNDSEEVEELLKEWEEQKNILLDRKNICFILENNDQHLKFCYQPPRVQRSFFIHHYPQFFSQGANGIIHNSPKFGNKDEICQCPAFLESTEYVEFESDWQPEYKLFKLKNWLGGMYGCELVNKPYGQTKRYRTFHTMDLEEVGVMTDMKTEKIKFNGLADKKIHESNLDEMDLDNFKVSVRANPAGIMYRFESKKVLFRYSEDLNFTLEADKLSSMVLNAGAKIVDGFCKYFAGTEAGAKDAVKDTGEETKKYLHSGKSEKSKDERQGERKKTLASATSSIMQSVIGSIPSLLDASHTHGNYSLGEIALRALKKSGNQVFNTPKIGNIFKKGYWKIVPNIFEGDREGFFAGIFSKGVYLYEETPEEYFLAKGESGNYQRKILNKDPVLINTTIQVNHKSAVGRDNQGRHKIKKDDTNAWKFDDITGRVEITEKIGNPDAIEDEKQEELEPEEQKNKDKQKQKQKQKERQPEEEDEPEYSGNKEK</sequence>
<proteinExistence type="predicted"/>
<feature type="coiled-coil region" evidence="1">
    <location>
        <begin position="242"/>
        <end position="269"/>
    </location>
</feature>
<feature type="compositionally biased region" description="Acidic residues" evidence="2">
    <location>
        <begin position="684"/>
        <end position="695"/>
    </location>
</feature>
<evidence type="ECO:0000313" key="4">
    <source>
        <dbReference type="Proteomes" id="UP001153678"/>
    </source>
</evidence>
<evidence type="ECO:0000256" key="1">
    <source>
        <dbReference type="SAM" id="Coils"/>
    </source>
</evidence>
<gene>
    <name evidence="3" type="ORF">FWILDA_LOCUS15570</name>
</gene>
<feature type="compositionally biased region" description="Basic and acidic residues" evidence="2">
    <location>
        <begin position="696"/>
        <end position="714"/>
    </location>
</feature>
<feature type="region of interest" description="Disordered" evidence="2">
    <location>
        <begin position="497"/>
        <end position="521"/>
    </location>
</feature>